<reference evidence="1 2" key="1">
    <citation type="submission" date="2019-03" db="EMBL/GenBank/DDBJ databases">
        <title>Genomic Encyclopedia of Type Strains, Phase IV (KMG-IV): sequencing the most valuable type-strain genomes for metagenomic binning, comparative biology and taxonomic classification.</title>
        <authorList>
            <person name="Goeker M."/>
        </authorList>
    </citation>
    <scope>NUCLEOTIDE SEQUENCE [LARGE SCALE GENOMIC DNA]</scope>
    <source>
        <strain evidence="1 2">DSM 45361</strain>
    </source>
</reference>
<sequence>MSEQANLPEMLRILWATRIDATANRWHVTRRVIPPLKTLAEAGNDPRLRKAAEQAVAAIDQLDTMVESLRTVIDYLQPNNHQPA</sequence>
<dbReference type="Proteomes" id="UP000295444">
    <property type="component" value="Unassembled WGS sequence"/>
</dbReference>
<comment type="caution">
    <text evidence="1">The sequence shown here is derived from an EMBL/GenBank/DDBJ whole genome shotgun (WGS) entry which is preliminary data.</text>
</comment>
<accession>A0A4R6SJ86</accession>
<proteinExistence type="predicted"/>
<dbReference type="RefSeq" id="WP_133847075.1">
    <property type="nucleotide sequence ID" value="NZ_SNXZ01000001.1"/>
</dbReference>
<protein>
    <submittedName>
        <fullName evidence="1">Uncharacterized protein</fullName>
    </submittedName>
</protein>
<evidence type="ECO:0000313" key="2">
    <source>
        <dbReference type="Proteomes" id="UP000295444"/>
    </source>
</evidence>
<dbReference type="AlphaFoldDB" id="A0A4R6SJ86"/>
<keyword evidence="2" id="KW-1185">Reference proteome</keyword>
<dbReference type="EMBL" id="SNXZ01000001">
    <property type="protein sequence ID" value="TDQ04108.1"/>
    <property type="molecule type" value="Genomic_DNA"/>
</dbReference>
<evidence type="ECO:0000313" key="1">
    <source>
        <dbReference type="EMBL" id="TDQ04108.1"/>
    </source>
</evidence>
<gene>
    <name evidence="1" type="ORF">EV186_10149</name>
</gene>
<name>A0A4R6SJ86_LABRH</name>
<organism evidence="1 2">
    <name type="scientific">Labedaea rhizosphaerae</name>
    <dbReference type="NCBI Taxonomy" id="598644"/>
    <lineage>
        <taxon>Bacteria</taxon>
        <taxon>Bacillati</taxon>
        <taxon>Actinomycetota</taxon>
        <taxon>Actinomycetes</taxon>
        <taxon>Pseudonocardiales</taxon>
        <taxon>Pseudonocardiaceae</taxon>
        <taxon>Labedaea</taxon>
    </lineage>
</organism>